<evidence type="ECO:0000313" key="2">
    <source>
        <dbReference type="Proteomes" id="UP000007820"/>
    </source>
</evidence>
<dbReference type="Proteomes" id="UP000007820">
    <property type="component" value="Unassembled WGS sequence"/>
</dbReference>
<organism evidence="1 2">
    <name type="scientific">Prevotella dentalis (strain ATCC 49559 / DSM 3688 / JCM 13448 / NCTC 12043 / ES 2772)</name>
    <name type="common">Mitsuokella dentalis</name>
    <dbReference type="NCBI Taxonomy" id="908937"/>
    <lineage>
        <taxon>Bacteria</taxon>
        <taxon>Pseudomonadati</taxon>
        <taxon>Bacteroidota</taxon>
        <taxon>Bacteroidia</taxon>
        <taxon>Bacteroidales</taxon>
        <taxon>Prevotellaceae</taxon>
        <taxon>Prevotella</taxon>
    </lineage>
</organism>
<comment type="caution">
    <text evidence="1">The sequence shown here is derived from an EMBL/GenBank/DDBJ whole genome shotgun (WGS) entry which is preliminary data.</text>
</comment>
<sequence length="40" mass="4559">MQTPCDYAVFASPLRRNRAAFTAWTRRPFPTAAATRPHKP</sequence>
<protein>
    <submittedName>
        <fullName evidence="1">Uncharacterized protein</fullName>
    </submittedName>
</protein>
<dbReference type="EMBL" id="AFPW01000013">
    <property type="protein sequence ID" value="EGQ15680.1"/>
    <property type="molecule type" value="Genomic_DNA"/>
</dbReference>
<name>F9D2L7_PREDD</name>
<gene>
    <name evidence="1" type="ORF">HMPREF9136_1045</name>
</gene>
<accession>F9D2L7</accession>
<reference evidence="1 2" key="1">
    <citation type="submission" date="2011-04" db="EMBL/GenBank/DDBJ databases">
        <authorList>
            <person name="Muzny D."/>
            <person name="Qin X."/>
            <person name="Deng J."/>
            <person name="Jiang H."/>
            <person name="Liu Y."/>
            <person name="Qu J."/>
            <person name="Song X.-Z."/>
            <person name="Zhang L."/>
            <person name="Thornton R."/>
            <person name="Coyle M."/>
            <person name="Francisco L."/>
            <person name="Jackson L."/>
            <person name="Javaid M."/>
            <person name="Korchina V."/>
            <person name="Kovar C."/>
            <person name="Mata R."/>
            <person name="Mathew T."/>
            <person name="Ngo R."/>
            <person name="Nguyen L."/>
            <person name="Nguyen N."/>
            <person name="Okwuonu G."/>
            <person name="Ongeri F."/>
            <person name="Pham C."/>
            <person name="Simmons D."/>
            <person name="Wilczek-Boney K."/>
            <person name="Hale W."/>
            <person name="Jakkamsetti A."/>
            <person name="Pham P."/>
            <person name="Ruth R."/>
            <person name="San Lucas F."/>
            <person name="Warren J."/>
            <person name="Zhang J."/>
            <person name="Zhao Z."/>
            <person name="Zhou C."/>
            <person name="Zhu D."/>
            <person name="Lee S."/>
            <person name="Bess C."/>
            <person name="Blankenburg K."/>
            <person name="Forbes L."/>
            <person name="Fu Q."/>
            <person name="Gubbala S."/>
            <person name="Hirani K."/>
            <person name="Jayaseelan J.C."/>
            <person name="Lara F."/>
            <person name="Munidasa M."/>
            <person name="Palculict T."/>
            <person name="Patil S."/>
            <person name="Pu L.-L."/>
            <person name="Saada N."/>
            <person name="Tang L."/>
            <person name="Weissenberger G."/>
            <person name="Zhu Y."/>
            <person name="Hemphill L."/>
            <person name="Shang Y."/>
            <person name="Youmans B."/>
            <person name="Ayvaz T."/>
            <person name="Ross M."/>
            <person name="Santibanez J."/>
            <person name="Aqrawi P."/>
            <person name="Gross S."/>
            <person name="Joshi V."/>
            <person name="Fowler G."/>
            <person name="Nazareth L."/>
            <person name="Reid J."/>
            <person name="Worley K."/>
            <person name="Petrosino J."/>
            <person name="Highlander S."/>
            <person name="Gibbs R."/>
        </authorList>
    </citation>
    <scope>NUCLEOTIDE SEQUENCE [LARGE SCALE GENOMIC DNA]</scope>
    <source>
        <strain evidence="1 2">DSM 3688</strain>
    </source>
</reference>
<dbReference type="AlphaFoldDB" id="F9D2L7"/>
<evidence type="ECO:0000313" key="1">
    <source>
        <dbReference type="EMBL" id="EGQ15680.1"/>
    </source>
</evidence>
<proteinExistence type="predicted"/>